<reference evidence="3 5" key="1">
    <citation type="journal article" date="2012" name="Nature">
        <title>Algal genomes reveal evolutionary mosaicism and the fate of nucleomorphs.</title>
        <authorList>
            <consortium name="DOE Joint Genome Institute"/>
            <person name="Curtis B.A."/>
            <person name="Tanifuji G."/>
            <person name="Burki F."/>
            <person name="Gruber A."/>
            <person name="Irimia M."/>
            <person name="Maruyama S."/>
            <person name="Arias M.C."/>
            <person name="Ball S.G."/>
            <person name="Gile G.H."/>
            <person name="Hirakawa Y."/>
            <person name="Hopkins J.F."/>
            <person name="Kuo A."/>
            <person name="Rensing S.A."/>
            <person name="Schmutz J."/>
            <person name="Symeonidi A."/>
            <person name="Elias M."/>
            <person name="Eveleigh R.J."/>
            <person name="Herman E.K."/>
            <person name="Klute M.J."/>
            <person name="Nakayama T."/>
            <person name="Obornik M."/>
            <person name="Reyes-Prieto A."/>
            <person name="Armbrust E.V."/>
            <person name="Aves S.J."/>
            <person name="Beiko R.G."/>
            <person name="Coutinho P."/>
            <person name="Dacks J.B."/>
            <person name="Durnford D.G."/>
            <person name="Fast N.M."/>
            <person name="Green B.R."/>
            <person name="Grisdale C.J."/>
            <person name="Hempel F."/>
            <person name="Henrissat B."/>
            <person name="Hoppner M.P."/>
            <person name="Ishida K."/>
            <person name="Kim E."/>
            <person name="Koreny L."/>
            <person name="Kroth P.G."/>
            <person name="Liu Y."/>
            <person name="Malik S.B."/>
            <person name="Maier U.G."/>
            <person name="McRose D."/>
            <person name="Mock T."/>
            <person name="Neilson J.A."/>
            <person name="Onodera N.T."/>
            <person name="Poole A.M."/>
            <person name="Pritham E.J."/>
            <person name="Richards T.A."/>
            <person name="Rocap G."/>
            <person name="Roy S.W."/>
            <person name="Sarai C."/>
            <person name="Schaack S."/>
            <person name="Shirato S."/>
            <person name="Slamovits C.H."/>
            <person name="Spencer D.F."/>
            <person name="Suzuki S."/>
            <person name="Worden A.Z."/>
            <person name="Zauner S."/>
            <person name="Barry K."/>
            <person name="Bell C."/>
            <person name="Bharti A.K."/>
            <person name="Crow J.A."/>
            <person name="Grimwood J."/>
            <person name="Kramer R."/>
            <person name="Lindquist E."/>
            <person name="Lucas S."/>
            <person name="Salamov A."/>
            <person name="McFadden G.I."/>
            <person name="Lane C.E."/>
            <person name="Keeling P.J."/>
            <person name="Gray M.W."/>
            <person name="Grigoriev I.V."/>
            <person name="Archibald J.M."/>
        </authorList>
    </citation>
    <scope>NUCLEOTIDE SEQUENCE</scope>
    <source>
        <strain evidence="3 5">CCMP2712</strain>
    </source>
</reference>
<proteinExistence type="predicted"/>
<dbReference type="RefSeq" id="XP_005840305.1">
    <property type="nucleotide sequence ID" value="XM_005840248.1"/>
</dbReference>
<keyword evidence="2" id="KW-0472">Membrane</keyword>
<sequence>MYTDLVSPVPRERRESSNRQLVIRPSAAHAPSLQVIAGLAIVALGLCAVLFAVGEQSTEDDSVRNLLQATKSRMPDISKMSARQQALYDSGMEDEAGKQMNIAYQTFMKAKDSNVVGEYDLLNSTLTEEQNALVNYADEMKAIELEVANEAKEHKNQYSPKLPSE</sequence>
<evidence type="ECO:0000256" key="2">
    <source>
        <dbReference type="SAM" id="Phobius"/>
    </source>
</evidence>
<evidence type="ECO:0000313" key="4">
    <source>
        <dbReference type="EnsemblProtists" id="EKX53325"/>
    </source>
</evidence>
<keyword evidence="1" id="KW-0175">Coiled coil</keyword>
<dbReference type="GeneID" id="17310220"/>
<evidence type="ECO:0000313" key="3">
    <source>
        <dbReference type="EMBL" id="EKX53325.1"/>
    </source>
</evidence>
<gene>
    <name evidence="3" type="ORF">GUITHDRAFT_133060</name>
</gene>
<evidence type="ECO:0000256" key="1">
    <source>
        <dbReference type="SAM" id="Coils"/>
    </source>
</evidence>
<accession>L1JYQ3</accession>
<dbReference type="EnsemblProtists" id="EKX53325">
    <property type="protein sequence ID" value="EKX53325"/>
    <property type="gene ID" value="GUITHDRAFT_133060"/>
</dbReference>
<dbReference type="EMBL" id="JH992970">
    <property type="protein sequence ID" value="EKX53325.1"/>
    <property type="molecule type" value="Genomic_DNA"/>
</dbReference>
<keyword evidence="5" id="KW-1185">Reference proteome</keyword>
<dbReference type="Proteomes" id="UP000011087">
    <property type="component" value="Unassembled WGS sequence"/>
</dbReference>
<keyword evidence="2" id="KW-0812">Transmembrane</keyword>
<protein>
    <submittedName>
        <fullName evidence="3 4">Uncharacterized protein</fullName>
    </submittedName>
</protein>
<keyword evidence="2" id="KW-1133">Transmembrane helix</keyword>
<reference evidence="5" key="2">
    <citation type="submission" date="2012-11" db="EMBL/GenBank/DDBJ databases">
        <authorList>
            <person name="Kuo A."/>
            <person name="Curtis B.A."/>
            <person name="Tanifuji G."/>
            <person name="Burki F."/>
            <person name="Gruber A."/>
            <person name="Irimia M."/>
            <person name="Maruyama S."/>
            <person name="Arias M.C."/>
            <person name="Ball S.G."/>
            <person name="Gile G.H."/>
            <person name="Hirakawa Y."/>
            <person name="Hopkins J.F."/>
            <person name="Rensing S.A."/>
            <person name="Schmutz J."/>
            <person name="Symeonidi A."/>
            <person name="Elias M."/>
            <person name="Eveleigh R.J."/>
            <person name="Herman E.K."/>
            <person name="Klute M.J."/>
            <person name="Nakayama T."/>
            <person name="Obornik M."/>
            <person name="Reyes-Prieto A."/>
            <person name="Armbrust E.V."/>
            <person name="Aves S.J."/>
            <person name="Beiko R.G."/>
            <person name="Coutinho P."/>
            <person name="Dacks J.B."/>
            <person name="Durnford D.G."/>
            <person name="Fast N.M."/>
            <person name="Green B.R."/>
            <person name="Grisdale C."/>
            <person name="Hempe F."/>
            <person name="Henrissat B."/>
            <person name="Hoppner M.P."/>
            <person name="Ishida K.-I."/>
            <person name="Kim E."/>
            <person name="Koreny L."/>
            <person name="Kroth P.G."/>
            <person name="Liu Y."/>
            <person name="Malik S.-B."/>
            <person name="Maier U.G."/>
            <person name="McRose D."/>
            <person name="Mock T."/>
            <person name="Neilson J.A."/>
            <person name="Onodera N.T."/>
            <person name="Poole A.M."/>
            <person name="Pritham E.J."/>
            <person name="Richards T.A."/>
            <person name="Rocap G."/>
            <person name="Roy S.W."/>
            <person name="Sarai C."/>
            <person name="Schaack S."/>
            <person name="Shirato S."/>
            <person name="Slamovits C.H."/>
            <person name="Spencer D.F."/>
            <person name="Suzuki S."/>
            <person name="Worden A.Z."/>
            <person name="Zauner S."/>
            <person name="Barry K."/>
            <person name="Bell C."/>
            <person name="Bharti A.K."/>
            <person name="Crow J.A."/>
            <person name="Grimwood J."/>
            <person name="Kramer R."/>
            <person name="Lindquist E."/>
            <person name="Lucas S."/>
            <person name="Salamov A."/>
            <person name="McFadden G.I."/>
            <person name="Lane C.E."/>
            <person name="Keeling P.J."/>
            <person name="Gray M.W."/>
            <person name="Grigoriev I.V."/>
            <person name="Archibald J.M."/>
        </authorList>
    </citation>
    <scope>NUCLEOTIDE SEQUENCE</scope>
    <source>
        <strain evidence="5">CCMP2712</strain>
    </source>
</reference>
<feature type="transmembrane region" description="Helical" evidence="2">
    <location>
        <begin position="35"/>
        <end position="54"/>
    </location>
</feature>
<name>L1JYQ3_GUITC</name>
<feature type="coiled-coil region" evidence="1">
    <location>
        <begin position="126"/>
        <end position="153"/>
    </location>
</feature>
<dbReference type="PaxDb" id="55529-EKX53325"/>
<dbReference type="KEGG" id="gtt:GUITHDRAFT_133060"/>
<reference evidence="4" key="3">
    <citation type="submission" date="2016-03" db="UniProtKB">
        <authorList>
            <consortium name="EnsemblProtists"/>
        </authorList>
    </citation>
    <scope>IDENTIFICATION</scope>
</reference>
<dbReference type="AlphaFoldDB" id="L1JYQ3"/>
<dbReference type="HOGENOM" id="CLU_1613932_0_0_1"/>
<evidence type="ECO:0000313" key="5">
    <source>
        <dbReference type="Proteomes" id="UP000011087"/>
    </source>
</evidence>
<organism evidence="3">
    <name type="scientific">Guillardia theta (strain CCMP2712)</name>
    <name type="common">Cryptophyte</name>
    <dbReference type="NCBI Taxonomy" id="905079"/>
    <lineage>
        <taxon>Eukaryota</taxon>
        <taxon>Cryptophyceae</taxon>
        <taxon>Pyrenomonadales</taxon>
        <taxon>Geminigeraceae</taxon>
        <taxon>Guillardia</taxon>
    </lineage>
</organism>